<feature type="non-terminal residue" evidence="2">
    <location>
        <position position="101"/>
    </location>
</feature>
<evidence type="ECO:0000256" key="1">
    <source>
        <dbReference type="SAM" id="Phobius"/>
    </source>
</evidence>
<gene>
    <name evidence="2" type="ORF">FOZ63_024870</name>
</gene>
<feature type="transmembrane region" description="Helical" evidence="1">
    <location>
        <begin position="30"/>
        <end position="57"/>
    </location>
</feature>
<organism evidence="2 3">
    <name type="scientific">Perkinsus olseni</name>
    <name type="common">Perkinsus atlanticus</name>
    <dbReference type="NCBI Taxonomy" id="32597"/>
    <lineage>
        <taxon>Eukaryota</taxon>
        <taxon>Sar</taxon>
        <taxon>Alveolata</taxon>
        <taxon>Perkinsozoa</taxon>
        <taxon>Perkinsea</taxon>
        <taxon>Perkinsida</taxon>
        <taxon>Perkinsidae</taxon>
        <taxon>Perkinsus</taxon>
    </lineage>
</organism>
<proteinExistence type="predicted"/>
<dbReference type="EMBL" id="JABANO010022959">
    <property type="protein sequence ID" value="KAF4724305.1"/>
    <property type="molecule type" value="Genomic_DNA"/>
</dbReference>
<evidence type="ECO:0000313" key="2">
    <source>
        <dbReference type="EMBL" id="KAF4724305.1"/>
    </source>
</evidence>
<evidence type="ECO:0000313" key="3">
    <source>
        <dbReference type="Proteomes" id="UP000553632"/>
    </source>
</evidence>
<name>A0A7J6RVM8_PEROL</name>
<dbReference type="AlphaFoldDB" id="A0A7J6RVM8"/>
<keyword evidence="1" id="KW-1133">Transmembrane helix</keyword>
<keyword evidence="1" id="KW-0812">Transmembrane</keyword>
<sequence>GHPPWPGCGEISLDHKAYSGATSWVQTFPFMALIMVPFTVVTEVWVWSCGAAGARFLRMKRLSDALRAGRGPRRAPYPCGPVERRAMSLLVDKLTAAGHVE</sequence>
<comment type="caution">
    <text evidence="2">The sequence shown here is derived from an EMBL/GenBank/DDBJ whole genome shotgun (WGS) entry which is preliminary data.</text>
</comment>
<reference evidence="2 3" key="1">
    <citation type="submission" date="2020-04" db="EMBL/GenBank/DDBJ databases">
        <title>Perkinsus olseni comparative genomics.</title>
        <authorList>
            <person name="Bogema D.R."/>
        </authorList>
    </citation>
    <scope>NUCLEOTIDE SEQUENCE [LARGE SCALE GENOMIC DNA]</scope>
    <source>
        <strain evidence="2 3">ATCC PRA-207</strain>
    </source>
</reference>
<dbReference type="Proteomes" id="UP000553632">
    <property type="component" value="Unassembled WGS sequence"/>
</dbReference>
<keyword evidence="1" id="KW-0472">Membrane</keyword>
<keyword evidence="3" id="KW-1185">Reference proteome</keyword>
<feature type="non-terminal residue" evidence="2">
    <location>
        <position position="1"/>
    </location>
</feature>
<protein>
    <submittedName>
        <fullName evidence="2">Uncharacterized protein</fullName>
    </submittedName>
</protein>
<accession>A0A7J6RVM8</accession>